<evidence type="ECO:0000313" key="4">
    <source>
        <dbReference type="Proteomes" id="UP001172102"/>
    </source>
</evidence>
<feature type="region of interest" description="Disordered" evidence="1">
    <location>
        <begin position="43"/>
        <end position="65"/>
    </location>
</feature>
<dbReference type="Proteomes" id="UP001172102">
    <property type="component" value="Unassembled WGS sequence"/>
</dbReference>
<feature type="compositionally biased region" description="Pro residues" evidence="1">
    <location>
        <begin position="46"/>
        <end position="56"/>
    </location>
</feature>
<proteinExistence type="predicted"/>
<dbReference type="SUPFAM" id="SSF55961">
    <property type="entry name" value="Bet v1-like"/>
    <property type="match status" value="1"/>
</dbReference>
<dbReference type="AlphaFoldDB" id="A0AA40A8P0"/>
<dbReference type="PANTHER" id="PTHR19308">
    <property type="entry name" value="PHOSPHATIDYLCHOLINE TRANSFER PROTEIN"/>
    <property type="match status" value="1"/>
</dbReference>
<dbReference type="PANTHER" id="PTHR19308:SF14">
    <property type="entry name" value="START DOMAIN-CONTAINING PROTEIN"/>
    <property type="match status" value="1"/>
</dbReference>
<gene>
    <name evidence="3" type="ORF">B0H67DRAFT_555333</name>
</gene>
<feature type="compositionally biased region" description="Low complexity" evidence="1">
    <location>
        <begin position="546"/>
        <end position="557"/>
    </location>
</feature>
<name>A0AA40A8P0_9PEZI</name>
<evidence type="ECO:0000256" key="1">
    <source>
        <dbReference type="SAM" id="MobiDB-lite"/>
    </source>
</evidence>
<organism evidence="3 4">
    <name type="scientific">Lasiosphaeris hirsuta</name>
    <dbReference type="NCBI Taxonomy" id="260670"/>
    <lineage>
        <taxon>Eukaryota</taxon>
        <taxon>Fungi</taxon>
        <taxon>Dikarya</taxon>
        <taxon>Ascomycota</taxon>
        <taxon>Pezizomycotina</taxon>
        <taxon>Sordariomycetes</taxon>
        <taxon>Sordariomycetidae</taxon>
        <taxon>Sordariales</taxon>
        <taxon>Lasiosphaeriaceae</taxon>
        <taxon>Lasiosphaeris</taxon>
    </lineage>
</organism>
<feature type="compositionally biased region" description="Polar residues" evidence="1">
    <location>
        <begin position="531"/>
        <end position="545"/>
    </location>
</feature>
<dbReference type="InterPro" id="IPR024500">
    <property type="entry name" value="DUF3074"/>
</dbReference>
<feature type="compositionally biased region" description="Basic and acidic residues" evidence="1">
    <location>
        <begin position="560"/>
        <end position="580"/>
    </location>
</feature>
<accession>A0AA40A8P0</accession>
<feature type="region of interest" description="Disordered" evidence="1">
    <location>
        <begin position="477"/>
        <end position="658"/>
    </location>
</feature>
<feature type="domain" description="DUF3074" evidence="2">
    <location>
        <begin position="123"/>
        <end position="379"/>
    </location>
</feature>
<evidence type="ECO:0000259" key="2">
    <source>
        <dbReference type="Pfam" id="PF11274"/>
    </source>
</evidence>
<feature type="compositionally biased region" description="Basic and acidic residues" evidence="1">
    <location>
        <begin position="588"/>
        <end position="658"/>
    </location>
</feature>
<feature type="compositionally biased region" description="Polar residues" evidence="1">
    <location>
        <begin position="512"/>
        <end position="524"/>
    </location>
</feature>
<dbReference type="EMBL" id="JAUKUA010000005">
    <property type="protein sequence ID" value="KAK0711342.1"/>
    <property type="molecule type" value="Genomic_DNA"/>
</dbReference>
<keyword evidence="4" id="KW-1185">Reference proteome</keyword>
<feature type="compositionally biased region" description="Acidic residues" evidence="1">
    <location>
        <begin position="484"/>
        <end position="495"/>
    </location>
</feature>
<dbReference type="Gene3D" id="3.30.530.20">
    <property type="match status" value="1"/>
</dbReference>
<protein>
    <recommendedName>
        <fullName evidence="2">DUF3074 domain-containing protein</fullName>
    </recommendedName>
</protein>
<dbReference type="Pfam" id="PF11274">
    <property type="entry name" value="DUF3074"/>
    <property type="match status" value="1"/>
</dbReference>
<dbReference type="InterPro" id="IPR023393">
    <property type="entry name" value="START-like_dom_sf"/>
</dbReference>
<sequence>MAHHEPFKSLGPLTWGAVTSPSTTLPDLLTTTFANAQILVDSIPADNPPPVAPKPQTPGRARSQTASAVLPSAAAVAHDRTRSATNPAAAAQLRKEWKDVKASANPLGISVYKLAGKDGKGSWFARRSVHRGVEFEKWRLGLKREFAEALAGTVEDIPESEKGLAEKKGSVRGIGAERRVERLVVPGVGVIEIFLVSVRFPGPTTPRDFATMLFMPDDTDEQDKHPVTGRPLRQFMLVSRPVEHPDCPSRSGFIRGKYESVEFIREIPVEKPLRRVRSSVDLSRDEAEDLLANGISDRESLSKEAVLRTAIQRSAGEDGFKTSASSPSRAEDHDDDHEMAIEWLMVTRSDPGGSVPRFMVDKGTPGGIINDAGRFMKWLTSKNIEDLAAAVDASAGEVDENGELASPEMKRLSLDLIHRPSETVKAVNAHSTLHVPGVSDAHHQEVPPPSGFYGMIASALEAAGSVVISRMSSLAGSAAPTDSEAADDLTDDDTSSELSYASAEEGDEHPTVSETIPDTSNNPSPLDKSKNPSQPSLALSVHSTFSDASPAPSVSAATTENDKALRKLEDRRRRAQEKMHKTQNRMASKADNDKESHDAQEAALAKLREKHERELAKQEEKYQRDLKRLQEKRLQEQKRAEERRRKATEREEKRNLQMELEKVRAERDVAHRQIEMLKGQVGELQAQNTMLVAKLGRAKGKGGISIGD</sequence>
<comment type="caution">
    <text evidence="3">The sequence shown here is derived from an EMBL/GenBank/DDBJ whole genome shotgun (WGS) entry which is preliminary data.</text>
</comment>
<reference evidence="3" key="1">
    <citation type="submission" date="2023-06" db="EMBL/GenBank/DDBJ databases">
        <title>Genome-scale phylogeny and comparative genomics of the fungal order Sordariales.</title>
        <authorList>
            <consortium name="Lawrence Berkeley National Laboratory"/>
            <person name="Hensen N."/>
            <person name="Bonometti L."/>
            <person name="Westerberg I."/>
            <person name="Brannstrom I.O."/>
            <person name="Guillou S."/>
            <person name="Cros-Aarteil S."/>
            <person name="Calhoun S."/>
            <person name="Haridas S."/>
            <person name="Kuo A."/>
            <person name="Mondo S."/>
            <person name="Pangilinan J."/>
            <person name="Riley R."/>
            <person name="Labutti K."/>
            <person name="Andreopoulos B."/>
            <person name="Lipzen A."/>
            <person name="Chen C."/>
            <person name="Yanf M."/>
            <person name="Daum C."/>
            <person name="Ng V."/>
            <person name="Clum A."/>
            <person name="Steindorff A."/>
            <person name="Ohm R."/>
            <person name="Martin F."/>
            <person name="Silar P."/>
            <person name="Natvig D."/>
            <person name="Lalanne C."/>
            <person name="Gautier V."/>
            <person name="Ament-Velasquez S.L."/>
            <person name="Kruys A."/>
            <person name="Hutchinson M.I."/>
            <person name="Powell A.J."/>
            <person name="Barry K."/>
            <person name="Miller A.N."/>
            <person name="Grigoriev I.V."/>
            <person name="Debuchy R."/>
            <person name="Gladieux P."/>
            <person name="Thoren M.H."/>
            <person name="Johannesson H."/>
        </authorList>
    </citation>
    <scope>NUCLEOTIDE SEQUENCE</scope>
    <source>
        <strain evidence="3">SMH4607-1</strain>
    </source>
</reference>
<evidence type="ECO:0000313" key="3">
    <source>
        <dbReference type="EMBL" id="KAK0711342.1"/>
    </source>
</evidence>
<dbReference type="InterPro" id="IPR051213">
    <property type="entry name" value="START_lipid_transfer"/>
</dbReference>